<dbReference type="RefSeq" id="WP_011751974.1">
    <property type="nucleotide sequence ID" value="NC_008698.1"/>
</dbReference>
<keyword evidence="2" id="KW-1185">Reference proteome</keyword>
<dbReference type="eggNOG" id="arCOG04283">
    <property type="taxonomic scope" value="Archaea"/>
</dbReference>
<name>A1RWX9_THEPD</name>
<dbReference type="Proteomes" id="UP000000641">
    <property type="component" value="Chromosome"/>
</dbReference>
<organism evidence="1 2">
    <name type="scientific">Thermofilum pendens (strain DSM 2475 / Hrk 5)</name>
    <dbReference type="NCBI Taxonomy" id="368408"/>
    <lineage>
        <taxon>Archaea</taxon>
        <taxon>Thermoproteota</taxon>
        <taxon>Thermoprotei</taxon>
        <taxon>Thermofilales</taxon>
        <taxon>Thermofilaceae</taxon>
        <taxon>Thermofilum</taxon>
    </lineage>
</organism>
<evidence type="ECO:0008006" key="3">
    <source>
        <dbReference type="Google" id="ProtNLM"/>
    </source>
</evidence>
<protein>
    <recommendedName>
        <fullName evidence="3">Thioredoxin family protein</fullName>
    </recommendedName>
</protein>
<sequence>MGKPVKVIYVGADWAPFNDKLKRLCQEFAASKGLAFEERNEDFVFLTKYGEKDELGGADIPQVFIGYDDGTVKHVLTKVPIAGASPDFEEARKRLEKALGE</sequence>
<dbReference type="EMBL" id="CP000505">
    <property type="protein sequence ID" value="ABL77709.1"/>
    <property type="molecule type" value="Genomic_DNA"/>
</dbReference>
<dbReference type="OrthoDB" id="36613at2157"/>
<dbReference type="KEGG" id="tpe:Tpen_0299"/>
<dbReference type="GeneID" id="4601119"/>
<reference evidence="2" key="1">
    <citation type="journal article" date="2008" name="J. Bacteriol.">
        <title>Genome sequence of Thermofilum pendens reveals an exceptional loss of biosynthetic pathways without genome reduction.</title>
        <authorList>
            <person name="Anderson I."/>
            <person name="Rodriguez J."/>
            <person name="Susanti D."/>
            <person name="Porat I."/>
            <person name="Reich C."/>
            <person name="Ulrich L.E."/>
            <person name="Elkins J.G."/>
            <person name="Mavromatis K."/>
            <person name="Lykidis A."/>
            <person name="Kim E."/>
            <person name="Thompson L.S."/>
            <person name="Nolan M."/>
            <person name="Land M."/>
            <person name="Copeland A."/>
            <person name="Lapidus A."/>
            <person name="Lucas S."/>
            <person name="Detter C."/>
            <person name="Zhulin I.B."/>
            <person name="Olsen G.J."/>
            <person name="Whitman W."/>
            <person name="Mukhopadhyay B."/>
            <person name="Bristow J."/>
            <person name="Kyrpides N."/>
        </authorList>
    </citation>
    <scope>NUCLEOTIDE SEQUENCE [LARGE SCALE GENOMIC DNA]</scope>
    <source>
        <strain evidence="2">DSM 2475 / Hrk 5</strain>
    </source>
</reference>
<accession>A1RWX9</accession>
<dbReference type="HOGENOM" id="CLU_2204008_0_0_2"/>
<gene>
    <name evidence="1" type="ordered locus">Tpen_0299</name>
</gene>
<proteinExistence type="predicted"/>
<evidence type="ECO:0000313" key="2">
    <source>
        <dbReference type="Proteomes" id="UP000000641"/>
    </source>
</evidence>
<dbReference type="AlphaFoldDB" id="A1RWX9"/>
<evidence type="ECO:0000313" key="1">
    <source>
        <dbReference type="EMBL" id="ABL77709.1"/>
    </source>
</evidence>
<dbReference type="EnsemblBacteria" id="ABL77709">
    <property type="protein sequence ID" value="ABL77709"/>
    <property type="gene ID" value="Tpen_0299"/>
</dbReference>